<dbReference type="InterPro" id="IPR027479">
    <property type="entry name" value="S-Me-THD_N_sf"/>
</dbReference>
<name>A0A7D3XNK4_9BACL</name>
<reference evidence="3 4" key="1">
    <citation type="submission" date="2020-01" db="EMBL/GenBank/DDBJ databases">
        <authorList>
            <person name="Gulvik C.A."/>
            <person name="Batra D.G."/>
        </authorList>
    </citation>
    <scope>NUCLEOTIDE SEQUENCE [LARGE SCALE GENOMIC DNA]</scope>
    <source>
        <strain evidence="3 4">W9323</strain>
    </source>
</reference>
<dbReference type="RefSeq" id="WP_173223259.1">
    <property type="nucleotide sequence ID" value="NZ_CP048104.1"/>
</dbReference>
<feature type="domain" description="S-Me-THD-like C-terminal" evidence="2">
    <location>
        <begin position="166"/>
        <end position="354"/>
    </location>
</feature>
<dbReference type="AlphaFoldDB" id="A0A7D3XNK4"/>
<dbReference type="InterPro" id="IPR024071">
    <property type="entry name" value="S-Me-THD_C_sf"/>
</dbReference>
<evidence type="ECO:0000313" key="4">
    <source>
        <dbReference type="Proteomes" id="UP000503088"/>
    </source>
</evidence>
<evidence type="ECO:0000259" key="2">
    <source>
        <dbReference type="Pfam" id="PF20906"/>
    </source>
</evidence>
<accession>A0A7D3XNK4</accession>
<protein>
    <submittedName>
        <fullName evidence="3">DUF917 domain-containing protein</fullName>
    </submittedName>
</protein>
<evidence type="ECO:0000259" key="1">
    <source>
        <dbReference type="Pfam" id="PF06032"/>
    </source>
</evidence>
<dbReference type="SUPFAM" id="SSF160991">
    <property type="entry name" value="CV3147-like"/>
    <property type="match status" value="1"/>
</dbReference>
<proteinExistence type="predicted"/>
<dbReference type="Pfam" id="PF20906">
    <property type="entry name" value="S-Me-THD_C"/>
    <property type="match status" value="1"/>
</dbReference>
<gene>
    <name evidence="3" type="ORF">GXN76_11365</name>
</gene>
<dbReference type="EMBL" id="CP048104">
    <property type="protein sequence ID" value="QKG85009.1"/>
    <property type="molecule type" value="Genomic_DNA"/>
</dbReference>
<dbReference type="Gene3D" id="2.40.390.10">
    <property type="entry name" value="CV3147-like"/>
    <property type="match status" value="1"/>
</dbReference>
<dbReference type="Gene3D" id="3.40.1610.10">
    <property type="entry name" value="CV3147-like domain"/>
    <property type="match status" value="1"/>
</dbReference>
<dbReference type="KEGG" id="kpul:GXN76_11365"/>
<dbReference type="InterPro" id="IPR010318">
    <property type="entry name" value="S-Me-THD_N"/>
</dbReference>
<sequence>MRYVHMDSIEDIATGAAVLGTGGGGDPYIGKMMAMQALETYGEVELCSCDELNDDDLVVPVSMIGAPSVMVEKVPSERELSAVLDLLEKTVGKRISAVMPIEVGGVNSLIPFIAAAKRRIPIVDADAMGRAFPEAQMVTFHLDGYSPSPVAMADEKGNALLLYPTDGVWSERLARSVTIQMGGSASICDYALLGKEIKKSAIPGTLTLAEEIGRILRTSLHSGRRPVETLLEKLQGYLLFSGKVVDVRRYIHGGFTKGESQLEGLGSWKGRSMTLCFQNEYLAALENNQPLASTPDLLAALDQETGLPITTERLRYGMRVQVIALPCHEKWRTKKGIEVVGPRYFGYDFDYKPVEHRFNEQGQTCTD</sequence>
<keyword evidence="4" id="KW-1185">Reference proteome</keyword>
<feature type="domain" description="S-Me-THD N-terminal" evidence="1">
    <location>
        <begin position="8"/>
        <end position="162"/>
    </location>
</feature>
<dbReference type="Proteomes" id="UP000503088">
    <property type="component" value="Chromosome"/>
</dbReference>
<organism evidence="3 4">
    <name type="scientific">Kroppenstedtia pulmonis</name>
    <dbReference type="NCBI Taxonomy" id="1380685"/>
    <lineage>
        <taxon>Bacteria</taxon>
        <taxon>Bacillati</taxon>
        <taxon>Bacillota</taxon>
        <taxon>Bacilli</taxon>
        <taxon>Bacillales</taxon>
        <taxon>Thermoactinomycetaceae</taxon>
        <taxon>Kroppenstedtia</taxon>
    </lineage>
</organism>
<dbReference type="InterPro" id="IPR048350">
    <property type="entry name" value="S-Me-THD-like_C"/>
</dbReference>
<evidence type="ECO:0000313" key="3">
    <source>
        <dbReference type="EMBL" id="QKG85009.1"/>
    </source>
</evidence>
<dbReference type="Pfam" id="PF06032">
    <property type="entry name" value="S-Me-THD_N"/>
    <property type="match status" value="1"/>
</dbReference>